<dbReference type="InterPro" id="IPR020885">
    <property type="entry name" value="UPF0367"/>
</dbReference>
<dbReference type="Proteomes" id="UP000664844">
    <property type="component" value="Unassembled WGS sequence"/>
</dbReference>
<dbReference type="Pfam" id="PF26132">
    <property type="entry name" value="UPF0367"/>
    <property type="match status" value="1"/>
</dbReference>
<organism evidence="2 3">
    <name type="scientific">Phormidium pseudopriestleyi FRX01</name>
    <dbReference type="NCBI Taxonomy" id="1759528"/>
    <lineage>
        <taxon>Bacteria</taxon>
        <taxon>Bacillati</taxon>
        <taxon>Cyanobacteriota</taxon>
        <taxon>Cyanophyceae</taxon>
        <taxon>Oscillatoriophycideae</taxon>
        <taxon>Oscillatoriales</taxon>
        <taxon>Oscillatoriaceae</taxon>
        <taxon>Phormidium</taxon>
    </lineage>
</organism>
<reference evidence="2 3" key="1">
    <citation type="submission" date="2021-03" db="EMBL/GenBank/DDBJ databases">
        <title>Metabolic Capacity of the Antarctic Cyanobacterium Phormidium pseudopriestleyi that Sustains Oxygenic Photosynthesis in the Presence of Hydrogen Sulfide.</title>
        <authorList>
            <person name="Lumian J.E."/>
            <person name="Jungblut A.D."/>
            <person name="Dillon M.L."/>
            <person name="Hawes I."/>
            <person name="Doran P.T."/>
            <person name="Mackey T.J."/>
            <person name="Dick G.J."/>
            <person name="Grettenberger C.L."/>
            <person name="Sumner D.Y."/>
        </authorList>
    </citation>
    <scope>NUCLEOTIDE SEQUENCE [LARGE SCALE GENOMIC DNA]</scope>
    <source>
        <strain evidence="2 3">FRX01</strain>
    </source>
</reference>
<sequence>MFTIDLTLKNTPLPLSVQRKTIEDAQALYQEVVGAMRSGSSEILELTCEKMPEKKIAVFINQLTAVQISEKSGAAGAGKAPGFAALVESLSQ</sequence>
<dbReference type="RefSeq" id="WP_207090038.1">
    <property type="nucleotide sequence ID" value="NZ_JAFLQW010000566.1"/>
</dbReference>
<comment type="similarity">
    <text evidence="1">Belongs to the UPF0367 family.</text>
</comment>
<evidence type="ECO:0000313" key="2">
    <source>
        <dbReference type="EMBL" id="MBO0351604.1"/>
    </source>
</evidence>
<evidence type="ECO:0000256" key="1">
    <source>
        <dbReference type="HAMAP-Rule" id="MF_01360"/>
    </source>
</evidence>
<evidence type="ECO:0000313" key="3">
    <source>
        <dbReference type="Proteomes" id="UP000664844"/>
    </source>
</evidence>
<comment type="caution">
    <text evidence="2">The sequence shown here is derived from an EMBL/GenBank/DDBJ whole genome shotgun (WGS) entry which is preliminary data.</text>
</comment>
<name>A0ABS3FWU6_9CYAN</name>
<dbReference type="HAMAP" id="MF_01360">
    <property type="entry name" value="UPF0367"/>
    <property type="match status" value="1"/>
</dbReference>
<protein>
    <recommendedName>
        <fullName evidence="1">UPF0367 protein J0895_21465</fullName>
    </recommendedName>
</protein>
<dbReference type="NCBIfam" id="NF010236">
    <property type="entry name" value="PRK13683.1"/>
    <property type="match status" value="1"/>
</dbReference>
<gene>
    <name evidence="2" type="ORF">J0895_21465</name>
</gene>
<accession>A0ABS3FWU6</accession>
<dbReference type="EMBL" id="JAFLQW010000566">
    <property type="protein sequence ID" value="MBO0351604.1"/>
    <property type="molecule type" value="Genomic_DNA"/>
</dbReference>
<proteinExistence type="inferred from homology"/>
<keyword evidence="3" id="KW-1185">Reference proteome</keyword>